<dbReference type="Gene3D" id="3.60.110.10">
    <property type="entry name" value="Carbon-nitrogen hydrolase"/>
    <property type="match status" value="1"/>
</dbReference>
<dbReference type="GeneID" id="13927059"/>
<dbReference type="STRING" id="1071378.J7SBV1"/>
<dbReference type="InterPro" id="IPR001110">
    <property type="entry name" value="UPF0012_CS"/>
</dbReference>
<dbReference type="Pfam" id="PF00795">
    <property type="entry name" value="CN_hydrolase"/>
    <property type="match status" value="1"/>
</dbReference>
<sequence>MSKIAIGQLCSSSNISRNLITVKNLILKAIDNDVKLIFFPEATDFISQNASHSKLLAQQTPKFIKSLQSFIKDSTQDIEVSIGVHLPPTSEDDRVKNTLLYINSNGNIISTYQKLHLFDVDVPNGPILKESESVQPGVELPNIIDTPVGKLGTAICYDIRFPELSLNLRSRGAEILCFPSAFTMKTGEAHWKLLGRSRAIDTQCYVIMPAQCGVHDVSDDEWSSLNGLSENVKRESWGHSMIVDPWGEVIVEASENDSDPQLIISELDMEKLKQVRGNMPLWDQRRADINFHSNLDVKEM</sequence>
<keyword evidence="4" id="KW-0378">Hydrolase</keyword>
<dbReference type="PANTHER" id="PTHR23088">
    <property type="entry name" value="NITRILASE-RELATED"/>
    <property type="match status" value="1"/>
</dbReference>
<evidence type="ECO:0000259" key="5">
    <source>
        <dbReference type="PROSITE" id="PS50263"/>
    </source>
</evidence>
<dbReference type="PROSITE" id="PS50263">
    <property type="entry name" value="CN_HYDROLASE"/>
    <property type="match status" value="1"/>
</dbReference>
<accession>J7SBV1</accession>
<protein>
    <recommendedName>
        <fullName evidence="5">CN hydrolase domain-containing protein</fullName>
    </recommendedName>
</protein>
<evidence type="ECO:0000256" key="1">
    <source>
        <dbReference type="ARBA" id="ARBA00004496"/>
    </source>
</evidence>
<dbReference type="GO" id="GO:0043605">
    <property type="term" value="P:amide catabolic process"/>
    <property type="evidence" value="ECO:0007669"/>
    <property type="project" value="EnsemblFungi"/>
</dbReference>
<dbReference type="OMA" id="KRESWGH"/>
<dbReference type="eggNOG" id="KOG0807">
    <property type="taxonomic scope" value="Eukaryota"/>
</dbReference>
<dbReference type="GO" id="GO:0005737">
    <property type="term" value="C:cytoplasm"/>
    <property type="evidence" value="ECO:0007669"/>
    <property type="project" value="UniProtKB-SubCell"/>
</dbReference>
<dbReference type="Proteomes" id="UP000000689">
    <property type="component" value="Chromosome 7"/>
</dbReference>
<organism evidence="6 7">
    <name type="scientific">Naumovozyma dairenensis (strain ATCC 10597 / BCRC 20456 / CBS 421 / NBRC 0211 / NRRL Y-12639)</name>
    <name type="common">Saccharomyces dairenensis</name>
    <dbReference type="NCBI Taxonomy" id="1071378"/>
    <lineage>
        <taxon>Eukaryota</taxon>
        <taxon>Fungi</taxon>
        <taxon>Dikarya</taxon>
        <taxon>Ascomycota</taxon>
        <taxon>Saccharomycotina</taxon>
        <taxon>Saccharomycetes</taxon>
        <taxon>Saccharomycetales</taxon>
        <taxon>Saccharomycetaceae</taxon>
        <taxon>Naumovozyma</taxon>
    </lineage>
</organism>
<dbReference type="InterPro" id="IPR045254">
    <property type="entry name" value="Nit1/2_C-N_Hydrolase"/>
</dbReference>
<reference evidence="6 7" key="1">
    <citation type="journal article" date="2011" name="Proc. Natl. Acad. Sci. U.S.A.">
        <title>Evolutionary erosion of yeast sex chromosomes by mating-type switching accidents.</title>
        <authorList>
            <person name="Gordon J.L."/>
            <person name="Armisen D."/>
            <person name="Proux-Wera E."/>
            <person name="Oheigeartaigh S.S."/>
            <person name="Byrne K.P."/>
            <person name="Wolfe K.H."/>
        </authorList>
    </citation>
    <scope>NUCLEOTIDE SEQUENCE [LARGE SCALE GENOMIC DNA]</scope>
    <source>
        <strain evidence="7">ATCC 10597 / BCRC 20456 / CBS 421 / NBRC 0211 / NRRL Y-12639</strain>
    </source>
</reference>
<dbReference type="HOGENOM" id="CLU_030130_1_2_1"/>
<dbReference type="RefSeq" id="XP_003980271.1">
    <property type="nucleotide sequence ID" value="XM_003980222.1"/>
</dbReference>
<dbReference type="AlphaFoldDB" id="J7SBV1"/>
<gene>
    <name evidence="6" type="primary">NDAI0G06120</name>
    <name evidence="6" type="ordered locus">NDAI_0G06120</name>
</gene>
<comment type="similarity">
    <text evidence="2">Belongs to the carbon-nitrogen hydrolase superfamily. NIT1/NIT2 family.</text>
</comment>
<keyword evidence="3" id="KW-0963">Cytoplasm</keyword>
<name>J7SBV1_NAUDC</name>
<keyword evidence="7" id="KW-1185">Reference proteome</keyword>
<dbReference type="SUPFAM" id="SSF56317">
    <property type="entry name" value="Carbon-nitrogen hydrolase"/>
    <property type="match status" value="1"/>
</dbReference>
<evidence type="ECO:0000256" key="4">
    <source>
        <dbReference type="ARBA" id="ARBA00022801"/>
    </source>
</evidence>
<evidence type="ECO:0000256" key="3">
    <source>
        <dbReference type="ARBA" id="ARBA00022490"/>
    </source>
</evidence>
<dbReference type="KEGG" id="ndi:NDAI_0G06120"/>
<dbReference type="EMBL" id="HE580273">
    <property type="protein sequence ID" value="CCK73595.1"/>
    <property type="molecule type" value="Genomic_DNA"/>
</dbReference>
<dbReference type="PANTHER" id="PTHR23088:SF27">
    <property type="entry name" value="DEAMINATED GLUTATHIONE AMIDASE"/>
    <property type="match status" value="1"/>
</dbReference>
<evidence type="ECO:0000256" key="2">
    <source>
        <dbReference type="ARBA" id="ARBA00010613"/>
    </source>
</evidence>
<evidence type="ECO:0000313" key="6">
    <source>
        <dbReference type="EMBL" id="CCK73595.1"/>
    </source>
</evidence>
<dbReference type="InterPro" id="IPR036526">
    <property type="entry name" value="C-N_Hydrolase_sf"/>
</dbReference>
<dbReference type="FunFam" id="3.60.110.10:FF:000024">
    <property type="entry name" value="Deaminated glutathione amidase"/>
    <property type="match status" value="1"/>
</dbReference>
<feature type="domain" description="CN hydrolase" evidence="5">
    <location>
        <begin position="2"/>
        <end position="269"/>
    </location>
</feature>
<dbReference type="PROSITE" id="PS01227">
    <property type="entry name" value="UPF0012"/>
    <property type="match status" value="1"/>
</dbReference>
<evidence type="ECO:0000313" key="7">
    <source>
        <dbReference type="Proteomes" id="UP000000689"/>
    </source>
</evidence>
<dbReference type="OrthoDB" id="10250282at2759"/>
<dbReference type="InterPro" id="IPR003010">
    <property type="entry name" value="C-N_Hydrolase"/>
</dbReference>
<comment type="subcellular location">
    <subcellularLocation>
        <location evidence="1">Cytoplasm</location>
    </subcellularLocation>
</comment>
<dbReference type="GO" id="GO:0110050">
    <property type="term" value="F:deaminated glutathione amidase activity"/>
    <property type="evidence" value="ECO:0007669"/>
    <property type="project" value="EnsemblFungi"/>
</dbReference>
<proteinExistence type="inferred from homology"/>
<dbReference type="CDD" id="cd07572">
    <property type="entry name" value="nit"/>
    <property type="match status" value="1"/>
</dbReference>